<dbReference type="RefSeq" id="WP_173414262.1">
    <property type="nucleotide sequence ID" value="NZ_CP054139.1"/>
</dbReference>
<evidence type="ECO:0000256" key="4">
    <source>
        <dbReference type="RuleBase" id="RU361169"/>
    </source>
</evidence>
<reference evidence="7 8" key="1">
    <citation type="submission" date="2020-05" db="EMBL/GenBank/DDBJ databases">
        <title>Mucilaginibacter mali sp. nov.</title>
        <authorList>
            <person name="Kim H.S."/>
            <person name="Lee K.C."/>
            <person name="Suh M.K."/>
            <person name="Kim J.-S."/>
            <person name="Han K.-I."/>
            <person name="Eom M.K."/>
            <person name="Shin Y.K."/>
            <person name="Lee J.-S."/>
        </authorList>
    </citation>
    <scope>NUCLEOTIDE SEQUENCE [LARGE SCALE GENOMIC DNA]</scope>
    <source>
        <strain evidence="7 8">G2-14</strain>
    </source>
</reference>
<dbReference type="SUPFAM" id="SSF51126">
    <property type="entry name" value="Pectin lyase-like"/>
    <property type="match status" value="2"/>
</dbReference>
<evidence type="ECO:0000256" key="5">
    <source>
        <dbReference type="SAM" id="SignalP"/>
    </source>
</evidence>
<dbReference type="InterPro" id="IPR051801">
    <property type="entry name" value="GH28_Enzymes"/>
</dbReference>
<dbReference type="EMBL" id="CP054139">
    <property type="protein sequence ID" value="QKJ29570.1"/>
    <property type="molecule type" value="Genomic_DNA"/>
</dbReference>
<dbReference type="Proteomes" id="UP000505355">
    <property type="component" value="Chromosome"/>
</dbReference>
<dbReference type="GO" id="GO:0005975">
    <property type="term" value="P:carbohydrate metabolic process"/>
    <property type="evidence" value="ECO:0007669"/>
    <property type="project" value="InterPro"/>
</dbReference>
<dbReference type="AlphaFoldDB" id="A0A7D4QJ71"/>
<dbReference type="PANTHER" id="PTHR31339:SF9">
    <property type="entry name" value="PLASMIN AND FIBRONECTIN-BINDING PROTEIN A"/>
    <property type="match status" value="1"/>
</dbReference>
<evidence type="ECO:0000259" key="6">
    <source>
        <dbReference type="Pfam" id="PF12708"/>
    </source>
</evidence>
<dbReference type="Pfam" id="PF00295">
    <property type="entry name" value="Glyco_hydro_28"/>
    <property type="match status" value="1"/>
</dbReference>
<feature type="domain" description="Rhamnogalacturonase A/B/Epimerase-like pectate lyase" evidence="6">
    <location>
        <begin position="47"/>
        <end position="208"/>
    </location>
</feature>
<dbReference type="InterPro" id="IPR024535">
    <property type="entry name" value="RHGA/B-epi-like_pectate_lyase"/>
</dbReference>
<comment type="similarity">
    <text evidence="1 4">Belongs to the glycosyl hydrolase 28 family.</text>
</comment>
<dbReference type="InterPro" id="IPR006626">
    <property type="entry name" value="PbH1"/>
</dbReference>
<keyword evidence="3 4" id="KW-0326">Glycosidase</keyword>
<feature type="chain" id="PRO_5028844181" evidence="5">
    <location>
        <begin position="25"/>
        <end position="554"/>
    </location>
</feature>
<dbReference type="Pfam" id="PF12708">
    <property type="entry name" value="Pect-lyase_RHGA_epim"/>
    <property type="match status" value="1"/>
</dbReference>
<dbReference type="PROSITE" id="PS51257">
    <property type="entry name" value="PROKAR_LIPOPROTEIN"/>
    <property type="match status" value="1"/>
</dbReference>
<protein>
    <submittedName>
        <fullName evidence="7">Glycoside hydrolase family 28 protein</fullName>
    </submittedName>
</protein>
<accession>A0A7D4QJ71</accession>
<organism evidence="7 8">
    <name type="scientific">Mucilaginibacter mali</name>
    <dbReference type="NCBI Taxonomy" id="2740462"/>
    <lineage>
        <taxon>Bacteria</taxon>
        <taxon>Pseudomonadati</taxon>
        <taxon>Bacteroidota</taxon>
        <taxon>Sphingobacteriia</taxon>
        <taxon>Sphingobacteriales</taxon>
        <taxon>Sphingobacteriaceae</taxon>
        <taxon>Mucilaginibacter</taxon>
    </lineage>
</organism>
<dbReference type="KEGG" id="mmab:HQ865_07330"/>
<dbReference type="Gene3D" id="2.160.20.10">
    <property type="entry name" value="Single-stranded right-handed beta-helix, Pectin lyase-like"/>
    <property type="match status" value="1"/>
</dbReference>
<keyword evidence="2 4" id="KW-0378">Hydrolase</keyword>
<sequence>MNINATKNTCLAIMLAACGFGASAQQKEYSWTNLPKIAKTAFKKDTINILKYGAKADGITLNTKSINDAITACSNKGGGVVLIPQGIWMTGPIVLKSNVNLHVSRAALLQFTDDKSQYPLVAGNYEGHPSPRNQSPISGTNLTNIGITGEGIIDGAGGVWRAIGKDRLSESEWRNLVASGGVVSENGKTWYPSASYVKGQSEKDAIYLKPGKALSDYESMKDFFRPNMVVLTNCKRILLQDVTVQNSPAWCLHPLLCEDLTLRNVHVRNPWNAQNGDAIDIESCRNVLLEGNTFDAGDDGICIKSGRDEEGRKRGKPTENVIARNNVVYRAHGGFVIGSEMSGGAKNIFVTDCTFIGTDIGLRFKTTRGRGGVVEKIYVKNIAMRDILGSAILFDMYYGGKSVAEGEGTKTTATKTYTADVSTPQFKDFYVNNVVCNGAASGLLIRGLPEMAIKGIHLENVILKTTKGAEISEASNITLKNVHFESKDTKPVIIVENSNNVKLDGIKYTNGADLLFSVTGERTKDISVSNTDVSKAKDKVDFKSGADSKAISFK</sequence>
<evidence type="ECO:0000313" key="8">
    <source>
        <dbReference type="Proteomes" id="UP000505355"/>
    </source>
</evidence>
<dbReference type="InterPro" id="IPR000743">
    <property type="entry name" value="Glyco_hydro_28"/>
</dbReference>
<feature type="signal peptide" evidence="5">
    <location>
        <begin position="1"/>
        <end position="24"/>
    </location>
</feature>
<evidence type="ECO:0000256" key="1">
    <source>
        <dbReference type="ARBA" id="ARBA00008834"/>
    </source>
</evidence>
<evidence type="ECO:0000256" key="3">
    <source>
        <dbReference type="ARBA" id="ARBA00023295"/>
    </source>
</evidence>
<dbReference type="InterPro" id="IPR012334">
    <property type="entry name" value="Pectin_lyas_fold"/>
</dbReference>
<proteinExistence type="inferred from homology"/>
<dbReference type="InterPro" id="IPR011050">
    <property type="entry name" value="Pectin_lyase_fold/virulence"/>
</dbReference>
<gene>
    <name evidence="7" type="ORF">HQ865_07330</name>
</gene>
<keyword evidence="8" id="KW-1185">Reference proteome</keyword>
<dbReference type="GO" id="GO:0004650">
    <property type="term" value="F:polygalacturonase activity"/>
    <property type="evidence" value="ECO:0007669"/>
    <property type="project" value="InterPro"/>
</dbReference>
<dbReference type="PANTHER" id="PTHR31339">
    <property type="entry name" value="PECTIN LYASE-RELATED"/>
    <property type="match status" value="1"/>
</dbReference>
<evidence type="ECO:0000256" key="2">
    <source>
        <dbReference type="ARBA" id="ARBA00022801"/>
    </source>
</evidence>
<name>A0A7D4QJ71_9SPHI</name>
<evidence type="ECO:0000313" key="7">
    <source>
        <dbReference type="EMBL" id="QKJ29570.1"/>
    </source>
</evidence>
<dbReference type="SMART" id="SM00710">
    <property type="entry name" value="PbH1"/>
    <property type="match status" value="5"/>
</dbReference>
<keyword evidence="5" id="KW-0732">Signal</keyword>